<protein>
    <recommendedName>
        <fullName evidence="2">Response regulatory domain-containing protein</fullName>
    </recommendedName>
</protein>
<evidence type="ECO:0000259" key="2">
    <source>
        <dbReference type="PROSITE" id="PS50110"/>
    </source>
</evidence>
<dbReference type="AlphaFoldDB" id="A0A3D6BRQ9"/>
<feature type="modified residue" description="4-aspartylphosphate" evidence="1">
    <location>
        <position position="66"/>
    </location>
</feature>
<dbReference type="GO" id="GO:0000160">
    <property type="term" value="P:phosphorelay signal transduction system"/>
    <property type="evidence" value="ECO:0007669"/>
    <property type="project" value="InterPro"/>
</dbReference>
<dbReference type="PANTHER" id="PTHR45566:SF1">
    <property type="entry name" value="HTH-TYPE TRANSCRIPTIONAL REGULATOR YHJB-RELATED"/>
    <property type="match status" value="1"/>
</dbReference>
<dbReference type="PROSITE" id="PS50110">
    <property type="entry name" value="RESPONSE_REGULATORY"/>
    <property type="match status" value="1"/>
</dbReference>
<proteinExistence type="predicted"/>
<dbReference type="InterPro" id="IPR001789">
    <property type="entry name" value="Sig_transdc_resp-reg_receiver"/>
</dbReference>
<feature type="domain" description="Response regulatory" evidence="2">
    <location>
        <begin position="6"/>
        <end position="138"/>
    </location>
</feature>
<reference evidence="3 4" key="1">
    <citation type="journal article" date="2018" name="Nat. Biotechnol.">
        <title>A standardized bacterial taxonomy based on genome phylogeny substantially revises the tree of life.</title>
        <authorList>
            <person name="Parks D.H."/>
            <person name="Chuvochina M."/>
            <person name="Waite D.W."/>
            <person name="Rinke C."/>
            <person name="Skarshewski A."/>
            <person name="Chaumeil P.A."/>
            <person name="Hugenholtz P."/>
        </authorList>
    </citation>
    <scope>NUCLEOTIDE SEQUENCE [LARGE SCALE GENOMIC DNA]</scope>
    <source>
        <strain evidence="3">UBA10227</strain>
    </source>
</reference>
<evidence type="ECO:0000313" key="3">
    <source>
        <dbReference type="EMBL" id="HCY81940.1"/>
    </source>
</evidence>
<comment type="caution">
    <text evidence="3">The sequence shown here is derived from an EMBL/GenBank/DDBJ whole genome shotgun (WGS) entry which is preliminary data.</text>
</comment>
<name>A0A3D6BRQ9_9FLAO</name>
<dbReference type="PANTHER" id="PTHR45566">
    <property type="entry name" value="HTH-TYPE TRANSCRIPTIONAL REGULATOR YHJB-RELATED"/>
    <property type="match status" value="1"/>
</dbReference>
<accession>A0A3D6BRQ9</accession>
<keyword evidence="1" id="KW-0597">Phosphoprotein</keyword>
<dbReference type="SMART" id="SM00448">
    <property type="entry name" value="REC"/>
    <property type="match status" value="1"/>
</dbReference>
<dbReference type="EMBL" id="DPRK01000165">
    <property type="protein sequence ID" value="HCY81940.1"/>
    <property type="molecule type" value="Genomic_DNA"/>
</dbReference>
<dbReference type="SUPFAM" id="SSF52172">
    <property type="entry name" value="CheY-like"/>
    <property type="match status" value="1"/>
</dbReference>
<organism evidence="3 4">
    <name type="scientific">Xanthomarina gelatinilytica</name>
    <dbReference type="NCBI Taxonomy" id="1137281"/>
    <lineage>
        <taxon>Bacteria</taxon>
        <taxon>Pseudomonadati</taxon>
        <taxon>Bacteroidota</taxon>
        <taxon>Flavobacteriia</taxon>
        <taxon>Flavobacteriales</taxon>
        <taxon>Flavobacteriaceae</taxon>
        <taxon>Xanthomarina</taxon>
    </lineage>
</organism>
<sequence>MKKVFNILIVDDHPVVLEGYTNFIKWHFKEHPVFSFNIASATSIDKTVELISNIVPQNTFDIVLLDISLPDGNTTKMHSGEDLGLFLKSKLPNVKIIAITALNDTVMLLNIIKKLSPHGLLIKSDTDGEVLTTAIKSIIKGCDYYSQTIVELFKKRVSQNIVLDDLDIQLLVELANGAKMKELEQLLPLTKSGIDKRRRLLKEKLNLQSNSDRDLVLKAKEKGFI</sequence>
<gene>
    <name evidence="3" type="ORF">DHV22_10255</name>
</gene>
<dbReference type="Gene3D" id="3.40.50.2300">
    <property type="match status" value="1"/>
</dbReference>
<dbReference type="Pfam" id="PF00072">
    <property type="entry name" value="Response_reg"/>
    <property type="match status" value="1"/>
</dbReference>
<dbReference type="Proteomes" id="UP000263268">
    <property type="component" value="Unassembled WGS sequence"/>
</dbReference>
<evidence type="ECO:0000313" key="4">
    <source>
        <dbReference type="Proteomes" id="UP000263268"/>
    </source>
</evidence>
<dbReference type="InterPro" id="IPR051015">
    <property type="entry name" value="EvgA-like"/>
</dbReference>
<dbReference type="InterPro" id="IPR011006">
    <property type="entry name" value="CheY-like_superfamily"/>
</dbReference>
<evidence type="ECO:0000256" key="1">
    <source>
        <dbReference type="PROSITE-ProRule" id="PRU00169"/>
    </source>
</evidence>